<reference evidence="1" key="1">
    <citation type="submission" date="2021-06" db="EMBL/GenBank/DDBJ databases">
        <authorList>
            <person name="Kallberg Y."/>
            <person name="Tangrot J."/>
            <person name="Rosling A."/>
        </authorList>
    </citation>
    <scope>NUCLEOTIDE SEQUENCE</scope>
    <source>
        <strain evidence="1">UK204</strain>
    </source>
</reference>
<evidence type="ECO:0000313" key="1">
    <source>
        <dbReference type="EMBL" id="CAG8665014.1"/>
    </source>
</evidence>
<gene>
    <name evidence="1" type="ORF">FCALED_LOCUS11730</name>
</gene>
<comment type="caution">
    <text evidence="1">The sequence shown here is derived from an EMBL/GenBank/DDBJ whole genome shotgun (WGS) entry which is preliminary data.</text>
</comment>
<name>A0A9N9H8J1_9GLOM</name>
<proteinExistence type="predicted"/>
<evidence type="ECO:0000313" key="2">
    <source>
        <dbReference type="Proteomes" id="UP000789570"/>
    </source>
</evidence>
<dbReference type="Proteomes" id="UP000789570">
    <property type="component" value="Unassembled WGS sequence"/>
</dbReference>
<accession>A0A9N9H8J1</accession>
<dbReference type="AlphaFoldDB" id="A0A9N9H8J1"/>
<sequence length="92" mass="10537">MSSESHNFHSYFVLVKNTKNKENVIAVYLSCINYCDEVVREVFSLPISKDKGKKKEIIEVSNKDDDDIFQLAKKRKLFASTVLSFNSSGNQQ</sequence>
<dbReference type="EMBL" id="CAJVPQ010005160">
    <property type="protein sequence ID" value="CAG8665014.1"/>
    <property type="molecule type" value="Genomic_DNA"/>
</dbReference>
<keyword evidence="2" id="KW-1185">Reference proteome</keyword>
<protein>
    <submittedName>
        <fullName evidence="1">4255_t:CDS:1</fullName>
    </submittedName>
</protein>
<organism evidence="1 2">
    <name type="scientific">Funneliformis caledonium</name>
    <dbReference type="NCBI Taxonomy" id="1117310"/>
    <lineage>
        <taxon>Eukaryota</taxon>
        <taxon>Fungi</taxon>
        <taxon>Fungi incertae sedis</taxon>
        <taxon>Mucoromycota</taxon>
        <taxon>Glomeromycotina</taxon>
        <taxon>Glomeromycetes</taxon>
        <taxon>Glomerales</taxon>
        <taxon>Glomeraceae</taxon>
        <taxon>Funneliformis</taxon>
    </lineage>
</organism>